<feature type="transmembrane region" description="Helical" evidence="1">
    <location>
        <begin position="112"/>
        <end position="130"/>
    </location>
</feature>
<reference evidence="2 3" key="1">
    <citation type="submission" date="2013-04" db="EMBL/GenBank/DDBJ databases">
        <title>Complete Genome Sequence of Cronobacter sakazakii Bacteriophage CR8.</title>
        <authorList>
            <person name="Kim Y."/>
            <person name="Shin H."/>
            <person name="Ryu S."/>
        </authorList>
    </citation>
    <scope>NUCLEOTIDE SEQUENCE [LARGE SCALE GENOMIC DNA]</scope>
</reference>
<protein>
    <submittedName>
        <fullName evidence="2">Uncharacterized protein</fullName>
    </submittedName>
</protein>
<dbReference type="GeneID" id="19686950"/>
<sequence length="133" mass="14616">MLAPTWQYIVLMVIFCLGASLNVISLGLMLFLESIKPEALKFEQRTLGAGSLLFKTLMGIFAAYLSYSLYIWSPGALSLGIMIVHWASIIVSYILGIANAGKEKTYTYGQHVFGAIYTTGMVIALIFYGVKCL</sequence>
<name>A0A060AH67_9CAUD</name>
<evidence type="ECO:0000313" key="2">
    <source>
        <dbReference type="EMBL" id="AIA64729.1"/>
    </source>
</evidence>
<dbReference type="RefSeq" id="YP_009042436.1">
    <property type="nucleotide sequence ID" value="NC_024354.1"/>
</dbReference>
<keyword evidence="1" id="KW-0812">Transmembrane</keyword>
<gene>
    <name evidence="2" type="ORF">CR8_199</name>
</gene>
<evidence type="ECO:0000313" key="3">
    <source>
        <dbReference type="Proteomes" id="UP000026984"/>
    </source>
</evidence>
<feature type="transmembrane region" description="Helical" evidence="1">
    <location>
        <begin position="6"/>
        <end position="32"/>
    </location>
</feature>
<feature type="transmembrane region" description="Helical" evidence="1">
    <location>
        <begin position="79"/>
        <end position="100"/>
    </location>
</feature>
<evidence type="ECO:0000256" key="1">
    <source>
        <dbReference type="SAM" id="Phobius"/>
    </source>
</evidence>
<feature type="transmembrane region" description="Helical" evidence="1">
    <location>
        <begin position="52"/>
        <end position="73"/>
    </location>
</feature>
<proteinExistence type="predicted"/>
<accession>A0A060AH67</accession>
<organism evidence="2 3">
    <name type="scientific">Cronobacter phage CR8</name>
    <dbReference type="NCBI Taxonomy" id="1327934"/>
    <lineage>
        <taxon>Viruses</taxon>
        <taxon>Duplodnaviria</taxon>
        <taxon>Heunggongvirae</taxon>
        <taxon>Uroviricota</taxon>
        <taxon>Caudoviricetes</taxon>
        <taxon>Vequintavirinae</taxon>
        <taxon>Certrevirus</taxon>
        <taxon>Certrevirus CR8</taxon>
    </lineage>
</organism>
<keyword evidence="1" id="KW-1133">Transmembrane helix</keyword>
<dbReference type="EMBL" id="KC954774">
    <property type="protein sequence ID" value="AIA64729.1"/>
    <property type="molecule type" value="Genomic_DNA"/>
</dbReference>
<keyword evidence="1" id="KW-0472">Membrane</keyword>
<dbReference type="Proteomes" id="UP000026984">
    <property type="component" value="Segment"/>
</dbReference>
<dbReference type="KEGG" id="vg:19686950"/>
<keyword evidence="3" id="KW-1185">Reference proteome</keyword>